<evidence type="ECO:0000313" key="2">
    <source>
        <dbReference type="EMBL" id="KAF9699070.1"/>
    </source>
</evidence>
<dbReference type="InterPro" id="IPR001128">
    <property type="entry name" value="Cyt_P450"/>
</dbReference>
<name>A0A8H7ML66_9PLEO</name>
<feature type="signal peptide" evidence="1">
    <location>
        <begin position="1"/>
        <end position="18"/>
    </location>
</feature>
<dbReference type="PANTHER" id="PTHR36578">
    <property type="entry name" value="CHROMOSOME 15, WHOLE GENOME SHOTGUN SEQUENCE"/>
    <property type="match status" value="1"/>
</dbReference>
<reference evidence="2" key="1">
    <citation type="submission" date="2018-12" db="EMBL/GenBank/DDBJ databases">
        <authorList>
            <person name="Syme R.A."/>
            <person name="Farfan-Caceres L."/>
            <person name="Lichtenzveig J."/>
        </authorList>
    </citation>
    <scope>NUCLEOTIDE SEQUENCE</scope>
    <source>
        <strain evidence="2">Al4</strain>
    </source>
</reference>
<evidence type="ECO:0008006" key="4">
    <source>
        <dbReference type="Google" id="ProtNLM"/>
    </source>
</evidence>
<feature type="chain" id="PRO_5034765986" description="Cytochrome P450" evidence="1">
    <location>
        <begin position="19"/>
        <end position="630"/>
    </location>
</feature>
<dbReference type="GO" id="GO:0020037">
    <property type="term" value="F:heme binding"/>
    <property type="evidence" value="ECO:0007669"/>
    <property type="project" value="InterPro"/>
</dbReference>
<organism evidence="2 3">
    <name type="scientific">Ascochyta lentis</name>
    <dbReference type="NCBI Taxonomy" id="205686"/>
    <lineage>
        <taxon>Eukaryota</taxon>
        <taxon>Fungi</taxon>
        <taxon>Dikarya</taxon>
        <taxon>Ascomycota</taxon>
        <taxon>Pezizomycotina</taxon>
        <taxon>Dothideomycetes</taxon>
        <taxon>Pleosporomycetidae</taxon>
        <taxon>Pleosporales</taxon>
        <taxon>Pleosporineae</taxon>
        <taxon>Didymellaceae</taxon>
        <taxon>Ascochyta</taxon>
    </lineage>
</organism>
<dbReference type="OrthoDB" id="271448at2759"/>
<proteinExistence type="predicted"/>
<dbReference type="EMBL" id="RZGK01000005">
    <property type="protein sequence ID" value="KAF9699070.1"/>
    <property type="molecule type" value="Genomic_DNA"/>
</dbReference>
<accession>A0A8H7ML66</accession>
<comment type="caution">
    <text evidence="2">The sequence shown here is derived from an EMBL/GenBank/DDBJ whole genome shotgun (WGS) entry which is preliminary data.</text>
</comment>
<gene>
    <name evidence="2" type="ORF">EKO04_003342</name>
</gene>
<evidence type="ECO:0000313" key="3">
    <source>
        <dbReference type="Proteomes" id="UP000651452"/>
    </source>
</evidence>
<sequence length="630" mass="68568">MLLNTFTAAAILAAVAAAAPTMIYPGPPVIYQTAPSAPLVTATTLAAPATATAGAQRVKRDSSICYPQPSGVAHKSSPDTADAFLGDSYYSQQASSAKAPLGFNSVFSNTKASPNAPGYLGFTLLDTYDVQTCADKCNAISGCTSFNIYFERDPSVNPDDASCLDPASVTNIKCVWWSSKISSDVNVNDGQYRGNFHVVIAGSNGYVGKPTQRGFRIKTDGSGTVMDGRWLAVSPGEGAAVALNPIAYKAQTSIFQFGQDGTLVEIAPIASMAGVSPNQNGKWDFLQYRSVGQQGKDYIKCSGDNLIICTSKVGFQYAGVCPGRKQSISGLLYFGLPEKMPKDCYWIGLYIDTDISYGPVVRIAPNELSFIEPEVWKDVYGHRASAFVKTADFYGPDAYGSPPGIMRADNVSHARQRKTVSHAFSDKALKDQEQLLKSYVALLVEKLTGMANKDLPLNIVEWYNFTTFDIMADLTFGESLNQLTDSSYHPWVKAIFSYVKIISISKVCRAWPGLARLLQSMVPKDANNKRKQHIKFSAESTDRRMSRKTDRPDIWTFVTRHGEEEGGLSPTELYSNGTLFMLAGTETTATKLSGLTYLLLKSPETTKRLTQELRAAFVSFEDITFPSSNI</sequence>
<dbReference type="Proteomes" id="UP000651452">
    <property type="component" value="Unassembled WGS sequence"/>
</dbReference>
<reference evidence="2" key="2">
    <citation type="submission" date="2020-09" db="EMBL/GenBank/DDBJ databases">
        <title>Reference genome assembly for Australian Ascochyta lentis isolate Al4.</title>
        <authorList>
            <person name="Lee R.C."/>
            <person name="Farfan-Caceres L.M."/>
            <person name="Debler J.W."/>
            <person name="Williams A.H."/>
            <person name="Henares B.M."/>
        </authorList>
    </citation>
    <scope>NUCLEOTIDE SEQUENCE</scope>
    <source>
        <strain evidence="2">Al4</strain>
    </source>
</reference>
<dbReference type="AlphaFoldDB" id="A0A8H7ML66"/>
<dbReference type="GO" id="GO:0004497">
    <property type="term" value="F:monooxygenase activity"/>
    <property type="evidence" value="ECO:0007669"/>
    <property type="project" value="InterPro"/>
</dbReference>
<dbReference type="GO" id="GO:0016705">
    <property type="term" value="F:oxidoreductase activity, acting on paired donors, with incorporation or reduction of molecular oxygen"/>
    <property type="evidence" value="ECO:0007669"/>
    <property type="project" value="InterPro"/>
</dbReference>
<evidence type="ECO:0000256" key="1">
    <source>
        <dbReference type="SAM" id="SignalP"/>
    </source>
</evidence>
<protein>
    <recommendedName>
        <fullName evidence="4">Cytochrome P450</fullName>
    </recommendedName>
</protein>
<dbReference type="PANTHER" id="PTHR36578:SF1">
    <property type="entry name" value="APPLE DOMAIN-CONTAINING PROTEIN"/>
    <property type="match status" value="1"/>
</dbReference>
<dbReference type="SUPFAM" id="SSF48264">
    <property type="entry name" value="Cytochrome P450"/>
    <property type="match status" value="1"/>
</dbReference>
<keyword evidence="1" id="KW-0732">Signal</keyword>
<dbReference type="InterPro" id="IPR036396">
    <property type="entry name" value="Cyt_P450_sf"/>
</dbReference>
<dbReference type="Gene3D" id="1.10.630.10">
    <property type="entry name" value="Cytochrome P450"/>
    <property type="match status" value="1"/>
</dbReference>
<keyword evidence="3" id="KW-1185">Reference proteome</keyword>
<dbReference type="GO" id="GO:0005506">
    <property type="term" value="F:iron ion binding"/>
    <property type="evidence" value="ECO:0007669"/>
    <property type="project" value="InterPro"/>
</dbReference>
<dbReference type="Pfam" id="PF00067">
    <property type="entry name" value="p450"/>
    <property type="match status" value="1"/>
</dbReference>